<gene>
    <name evidence="3" type="ORF">JAO71_04340</name>
</gene>
<organism evidence="3 4">
    <name type="scientific">Olleya sediminilitoris</name>
    <dbReference type="NCBI Taxonomy" id="2795739"/>
    <lineage>
        <taxon>Bacteria</taxon>
        <taxon>Pseudomonadati</taxon>
        <taxon>Bacteroidota</taxon>
        <taxon>Flavobacteriia</taxon>
        <taxon>Flavobacteriales</taxon>
        <taxon>Flavobacteriaceae</taxon>
    </lineage>
</organism>
<keyword evidence="1" id="KW-0732">Signal</keyword>
<sequence>MKYCLLFCLTLFVTPMVFAQETIAYKSVVDSLYREDQFYLGVTYNLLNNKPLGVSQNSFSSGIHFGIIRDMPINARRNKAIGVGLGVSLNAYNHNLLISKTNNSTTFSVLDNNDTDYSKNKFYTYVIELPIEFRWRTSTPTEYDFWRIYTGFKLGYQFANDTKYKGSPEDFRLNNVDAFNELQYGLTLSAGYITWNFHLYYGLNTLFDNAKINNENLNVSEIKIGIMFYIL</sequence>
<keyword evidence="4" id="KW-1185">Reference proteome</keyword>
<evidence type="ECO:0000313" key="3">
    <source>
        <dbReference type="EMBL" id="MBL7559025.1"/>
    </source>
</evidence>
<reference evidence="3 4" key="1">
    <citation type="submission" date="2020-12" db="EMBL/GenBank/DDBJ databases">
        <title>Olleya sediminilitoris sp. nov., isolated from a tidal flat.</title>
        <authorList>
            <person name="Park S."/>
            <person name="Yoon J.-H."/>
        </authorList>
    </citation>
    <scope>NUCLEOTIDE SEQUENCE [LARGE SCALE GENOMIC DNA]</scope>
    <source>
        <strain evidence="3 4">YSTF-M6</strain>
    </source>
</reference>
<evidence type="ECO:0000256" key="1">
    <source>
        <dbReference type="SAM" id="SignalP"/>
    </source>
</evidence>
<dbReference type="Pfam" id="PF13568">
    <property type="entry name" value="OMP_b-brl_2"/>
    <property type="match status" value="1"/>
</dbReference>
<protein>
    <submittedName>
        <fullName evidence="3">PorT family protein</fullName>
    </submittedName>
</protein>
<feature type="domain" description="Outer membrane protein beta-barrel" evidence="2">
    <location>
        <begin position="18"/>
        <end position="208"/>
    </location>
</feature>
<evidence type="ECO:0000259" key="2">
    <source>
        <dbReference type="Pfam" id="PF13568"/>
    </source>
</evidence>
<dbReference type="RefSeq" id="WP_116824016.1">
    <property type="nucleotide sequence ID" value="NZ_JAEMEF010000003.1"/>
</dbReference>
<dbReference type="Proteomes" id="UP000605013">
    <property type="component" value="Unassembled WGS sequence"/>
</dbReference>
<feature type="signal peptide" evidence="1">
    <location>
        <begin position="1"/>
        <end position="19"/>
    </location>
</feature>
<dbReference type="EMBL" id="JAEMEF010000003">
    <property type="protein sequence ID" value="MBL7559025.1"/>
    <property type="molecule type" value="Genomic_DNA"/>
</dbReference>
<name>A0ABS1WIS2_9FLAO</name>
<feature type="chain" id="PRO_5047093154" evidence="1">
    <location>
        <begin position="20"/>
        <end position="231"/>
    </location>
</feature>
<evidence type="ECO:0000313" key="4">
    <source>
        <dbReference type="Proteomes" id="UP000605013"/>
    </source>
</evidence>
<accession>A0ABS1WIS2</accession>
<proteinExistence type="predicted"/>
<comment type="caution">
    <text evidence="3">The sequence shown here is derived from an EMBL/GenBank/DDBJ whole genome shotgun (WGS) entry which is preliminary data.</text>
</comment>
<dbReference type="InterPro" id="IPR025665">
    <property type="entry name" value="Beta-barrel_OMP_2"/>
</dbReference>